<dbReference type="PRINTS" id="PR00368">
    <property type="entry name" value="FADPNR"/>
</dbReference>
<comment type="catalytic activity">
    <reaction evidence="3">
        <text>[thioredoxin]-dithiol + NADP(+) = [thioredoxin]-disulfide + NADPH + H(+)</text>
        <dbReference type="Rhea" id="RHEA:20345"/>
        <dbReference type="Rhea" id="RHEA-COMP:10698"/>
        <dbReference type="Rhea" id="RHEA-COMP:10700"/>
        <dbReference type="ChEBI" id="CHEBI:15378"/>
        <dbReference type="ChEBI" id="CHEBI:29950"/>
        <dbReference type="ChEBI" id="CHEBI:50058"/>
        <dbReference type="ChEBI" id="CHEBI:57783"/>
        <dbReference type="ChEBI" id="CHEBI:58349"/>
        <dbReference type="EC" id="1.8.1.9"/>
    </reaction>
</comment>
<dbReference type="STRING" id="1070870.SAMN05444351_1417"/>
<dbReference type="InterPro" id="IPR041698">
    <property type="entry name" value="Methyltransf_25"/>
</dbReference>
<evidence type="ECO:0000256" key="3">
    <source>
        <dbReference type="ARBA" id="ARBA00048132"/>
    </source>
</evidence>
<dbReference type="SUPFAM" id="SSF51905">
    <property type="entry name" value="FAD/NAD(P)-binding domain"/>
    <property type="match status" value="1"/>
</dbReference>
<dbReference type="PRINTS" id="PR00469">
    <property type="entry name" value="PNDRDTASEII"/>
</dbReference>
<feature type="domain" description="FAD/NAD(P)-binding" evidence="5">
    <location>
        <begin position="13"/>
        <end position="298"/>
    </location>
</feature>
<feature type="compositionally biased region" description="Basic and acidic residues" evidence="4">
    <location>
        <begin position="504"/>
        <end position="523"/>
    </location>
</feature>
<keyword evidence="1" id="KW-0285">Flavoprotein</keyword>
<dbReference type="InterPro" id="IPR050097">
    <property type="entry name" value="Ferredoxin-NADP_redctase_2"/>
</dbReference>
<dbReference type="InterPro" id="IPR023753">
    <property type="entry name" value="FAD/NAD-binding_dom"/>
</dbReference>
<sequence length="555" mass="57645">MGGCTVQGMDETYDVVVIGGGAAGLSGALALGRARRSVAVVDEGTPRNAPAHAMHNYLGRDGTPPADLLAAGRAEVAGYGGVLVSDTVTEAGGEVGAFTVRTAGGRTLQARRLLVTTGLTDELPDIPGVRELWGTDVLHCPYCHGWEVRDQAIGVVATGPLSLHQAQLWRQWSADVVLFQHTVGELPAEAAEALAARGVRVVPGEVAGLESDGGRLTGVRLASGEVVPRAAVVVAPRFTARSAVLAGLGIEAAPFAMGEVVMGSHVPVDARGATSVPGVWAAGNVADLGAQVISSAAQGLWAAGQINADLVAEDTRFAVEVLRAQTDPEFGEQWWEDRYRSTDRAWSGRVNDVLATEAADLPPGRALDAGAGEGGDAVWLARRGWAVTALDLSRVALDRAAAAAAAAGVPLDTRKTDISSWEPGEERWDLVTASFLHFLPATRDDVLRRLASAVAPGGTLLVTMHDGSDVSHGVQRPGLPEWYATGEQLAAVLDGEEWEVEVAETRPRAARSHERGGGGHAHGEGGQGHGGHAHVADAVLRARRRQPAVSPSSRG</sequence>
<keyword evidence="8" id="KW-1185">Reference proteome</keyword>
<evidence type="ECO:0000256" key="1">
    <source>
        <dbReference type="ARBA" id="ARBA00022630"/>
    </source>
</evidence>
<feature type="region of interest" description="Disordered" evidence="4">
    <location>
        <begin position="504"/>
        <end position="555"/>
    </location>
</feature>
<dbReference type="SUPFAM" id="SSF53335">
    <property type="entry name" value="S-adenosyl-L-methionine-dependent methyltransferases"/>
    <property type="match status" value="1"/>
</dbReference>
<dbReference type="Pfam" id="PF07992">
    <property type="entry name" value="Pyr_redox_2"/>
    <property type="match status" value="1"/>
</dbReference>
<accession>A0A1M5FW78</accession>
<evidence type="ECO:0000313" key="7">
    <source>
        <dbReference type="EMBL" id="SHF95451.1"/>
    </source>
</evidence>
<evidence type="ECO:0000259" key="5">
    <source>
        <dbReference type="Pfam" id="PF07992"/>
    </source>
</evidence>
<evidence type="ECO:0000256" key="4">
    <source>
        <dbReference type="SAM" id="MobiDB-lite"/>
    </source>
</evidence>
<dbReference type="Pfam" id="PF13649">
    <property type="entry name" value="Methyltransf_25"/>
    <property type="match status" value="1"/>
</dbReference>
<dbReference type="Gene3D" id="3.40.50.150">
    <property type="entry name" value="Vaccinia Virus protein VP39"/>
    <property type="match status" value="1"/>
</dbReference>
<evidence type="ECO:0000313" key="8">
    <source>
        <dbReference type="Proteomes" id="UP000184471"/>
    </source>
</evidence>
<dbReference type="AlphaFoldDB" id="A0A1M5FW78"/>
<evidence type="ECO:0000259" key="6">
    <source>
        <dbReference type="Pfam" id="PF13649"/>
    </source>
</evidence>
<name>A0A1M5FW78_9ACTN</name>
<organism evidence="7 8">
    <name type="scientific">Geodermatophilus nigrescens</name>
    <dbReference type="NCBI Taxonomy" id="1070870"/>
    <lineage>
        <taxon>Bacteria</taxon>
        <taxon>Bacillati</taxon>
        <taxon>Actinomycetota</taxon>
        <taxon>Actinomycetes</taxon>
        <taxon>Geodermatophilales</taxon>
        <taxon>Geodermatophilaceae</taxon>
        <taxon>Geodermatophilus</taxon>
    </lineage>
</organism>
<dbReference type="CDD" id="cd02440">
    <property type="entry name" value="AdoMet_MTases"/>
    <property type="match status" value="1"/>
</dbReference>
<dbReference type="Proteomes" id="UP000184471">
    <property type="component" value="Unassembled WGS sequence"/>
</dbReference>
<proteinExistence type="predicted"/>
<evidence type="ECO:0000256" key="2">
    <source>
        <dbReference type="ARBA" id="ARBA00023002"/>
    </source>
</evidence>
<dbReference type="InterPro" id="IPR029063">
    <property type="entry name" value="SAM-dependent_MTases_sf"/>
</dbReference>
<feature type="domain" description="Methyltransferase" evidence="6">
    <location>
        <begin position="367"/>
        <end position="458"/>
    </location>
</feature>
<gene>
    <name evidence="7" type="ORF">SAMN05444351_1417</name>
</gene>
<dbReference type="InterPro" id="IPR036188">
    <property type="entry name" value="FAD/NAD-bd_sf"/>
</dbReference>
<keyword evidence="2" id="KW-0560">Oxidoreductase</keyword>
<dbReference type="GO" id="GO:0004791">
    <property type="term" value="F:thioredoxin-disulfide reductase (NADPH) activity"/>
    <property type="evidence" value="ECO:0007669"/>
    <property type="project" value="UniProtKB-EC"/>
</dbReference>
<dbReference type="EMBL" id="FQVX01000001">
    <property type="protein sequence ID" value="SHF95451.1"/>
    <property type="molecule type" value="Genomic_DNA"/>
</dbReference>
<dbReference type="PANTHER" id="PTHR48105">
    <property type="entry name" value="THIOREDOXIN REDUCTASE 1-RELATED-RELATED"/>
    <property type="match status" value="1"/>
</dbReference>
<dbReference type="Gene3D" id="3.50.50.60">
    <property type="entry name" value="FAD/NAD(P)-binding domain"/>
    <property type="match status" value="2"/>
</dbReference>
<reference evidence="7 8" key="1">
    <citation type="submission" date="2016-11" db="EMBL/GenBank/DDBJ databases">
        <authorList>
            <person name="Jaros S."/>
            <person name="Januszkiewicz K."/>
            <person name="Wedrychowicz H."/>
        </authorList>
    </citation>
    <scope>NUCLEOTIDE SEQUENCE [LARGE SCALE GENOMIC DNA]</scope>
    <source>
        <strain evidence="7 8">DSM 45408</strain>
    </source>
</reference>
<protein>
    <submittedName>
        <fullName evidence="7">Thioredoxin reductase</fullName>
    </submittedName>
</protein>